<dbReference type="Proteomes" id="UP001180020">
    <property type="component" value="Unassembled WGS sequence"/>
</dbReference>
<dbReference type="EMBL" id="JAUJYO010000015">
    <property type="protein sequence ID" value="KAK1295713.1"/>
    <property type="molecule type" value="Genomic_DNA"/>
</dbReference>
<evidence type="ECO:0000313" key="1">
    <source>
        <dbReference type="EMBL" id="KAK1295713.1"/>
    </source>
</evidence>
<proteinExistence type="predicted"/>
<comment type="caution">
    <text evidence="1">The sequence shown here is derived from an EMBL/GenBank/DDBJ whole genome shotgun (WGS) entry which is preliminary data.</text>
</comment>
<organism evidence="1 2">
    <name type="scientific">Acorus calamus</name>
    <name type="common">Sweet flag</name>
    <dbReference type="NCBI Taxonomy" id="4465"/>
    <lineage>
        <taxon>Eukaryota</taxon>
        <taxon>Viridiplantae</taxon>
        <taxon>Streptophyta</taxon>
        <taxon>Embryophyta</taxon>
        <taxon>Tracheophyta</taxon>
        <taxon>Spermatophyta</taxon>
        <taxon>Magnoliopsida</taxon>
        <taxon>Liliopsida</taxon>
        <taxon>Acoraceae</taxon>
        <taxon>Acorus</taxon>
    </lineage>
</organism>
<reference evidence="1" key="1">
    <citation type="journal article" date="2023" name="Nat. Commun.">
        <title>Diploid and tetraploid genomes of Acorus and the evolution of monocots.</title>
        <authorList>
            <person name="Ma L."/>
            <person name="Liu K.W."/>
            <person name="Li Z."/>
            <person name="Hsiao Y.Y."/>
            <person name="Qi Y."/>
            <person name="Fu T."/>
            <person name="Tang G.D."/>
            <person name="Zhang D."/>
            <person name="Sun W.H."/>
            <person name="Liu D.K."/>
            <person name="Li Y."/>
            <person name="Chen G.Z."/>
            <person name="Liu X.D."/>
            <person name="Liao X.Y."/>
            <person name="Jiang Y.T."/>
            <person name="Yu X."/>
            <person name="Hao Y."/>
            <person name="Huang J."/>
            <person name="Zhao X.W."/>
            <person name="Ke S."/>
            <person name="Chen Y.Y."/>
            <person name="Wu W.L."/>
            <person name="Hsu J.L."/>
            <person name="Lin Y.F."/>
            <person name="Huang M.D."/>
            <person name="Li C.Y."/>
            <person name="Huang L."/>
            <person name="Wang Z.W."/>
            <person name="Zhao X."/>
            <person name="Zhong W.Y."/>
            <person name="Peng D.H."/>
            <person name="Ahmad S."/>
            <person name="Lan S."/>
            <person name="Zhang J.S."/>
            <person name="Tsai W.C."/>
            <person name="Van de Peer Y."/>
            <person name="Liu Z.J."/>
        </authorList>
    </citation>
    <scope>NUCLEOTIDE SEQUENCE</scope>
    <source>
        <strain evidence="1">CP</strain>
    </source>
</reference>
<dbReference type="AlphaFoldDB" id="A0AAV9D5N2"/>
<evidence type="ECO:0000313" key="2">
    <source>
        <dbReference type="Proteomes" id="UP001180020"/>
    </source>
</evidence>
<accession>A0AAV9D5N2</accession>
<name>A0AAV9D5N2_ACOCL</name>
<reference evidence="1" key="2">
    <citation type="submission" date="2023-06" db="EMBL/GenBank/DDBJ databases">
        <authorList>
            <person name="Ma L."/>
            <person name="Liu K.-W."/>
            <person name="Li Z."/>
            <person name="Hsiao Y.-Y."/>
            <person name="Qi Y."/>
            <person name="Fu T."/>
            <person name="Tang G."/>
            <person name="Zhang D."/>
            <person name="Sun W.-H."/>
            <person name="Liu D.-K."/>
            <person name="Li Y."/>
            <person name="Chen G.-Z."/>
            <person name="Liu X.-D."/>
            <person name="Liao X.-Y."/>
            <person name="Jiang Y.-T."/>
            <person name="Yu X."/>
            <person name="Hao Y."/>
            <person name="Huang J."/>
            <person name="Zhao X.-W."/>
            <person name="Ke S."/>
            <person name="Chen Y.-Y."/>
            <person name="Wu W.-L."/>
            <person name="Hsu J.-L."/>
            <person name="Lin Y.-F."/>
            <person name="Huang M.-D."/>
            <person name="Li C.-Y."/>
            <person name="Huang L."/>
            <person name="Wang Z.-W."/>
            <person name="Zhao X."/>
            <person name="Zhong W.-Y."/>
            <person name="Peng D.-H."/>
            <person name="Ahmad S."/>
            <person name="Lan S."/>
            <person name="Zhang J.-S."/>
            <person name="Tsai W.-C."/>
            <person name="Van De Peer Y."/>
            <person name="Liu Z.-J."/>
        </authorList>
    </citation>
    <scope>NUCLEOTIDE SEQUENCE</scope>
    <source>
        <strain evidence="1">CP</strain>
        <tissue evidence="1">Leaves</tissue>
    </source>
</reference>
<protein>
    <submittedName>
        <fullName evidence="1">Uncharacterized protein</fullName>
    </submittedName>
</protein>
<keyword evidence="2" id="KW-1185">Reference proteome</keyword>
<sequence length="170" mass="20083">MSGNARRIKGRKSYARQRLVNEPVSWNDDVKEKSNEVSQMIKKYKFRISFYEPSRRNDFNEASDSDPKDVYDKLDLRELKEKHPNASELGLIYIHRAKDLEKTEKTFNLCNFFLENAYEKIYMFARHRAAKENKSVEQVLSELKASHIEKIMKPVSWNDVGKEKCKEIST</sequence>
<gene>
    <name evidence="1" type="ORF">QJS10_CPB15g01436</name>
</gene>